<accession>A0A1Y6CV47</accession>
<feature type="compositionally biased region" description="Low complexity" evidence="1">
    <location>
        <begin position="256"/>
        <end position="267"/>
    </location>
</feature>
<dbReference type="EMBL" id="FXAM01000001">
    <property type="protein sequence ID" value="SMF94508.1"/>
    <property type="molecule type" value="Genomic_DNA"/>
</dbReference>
<feature type="region of interest" description="Disordered" evidence="1">
    <location>
        <begin position="236"/>
        <end position="267"/>
    </location>
</feature>
<proteinExistence type="predicted"/>
<evidence type="ECO:0000256" key="1">
    <source>
        <dbReference type="SAM" id="MobiDB-lite"/>
    </source>
</evidence>
<name>A0A1Y6CV47_9GAMM</name>
<reference evidence="2 3" key="1">
    <citation type="submission" date="2016-12" db="EMBL/GenBank/DDBJ databases">
        <authorList>
            <person name="Song W.-J."/>
            <person name="Kurnit D.M."/>
        </authorList>
    </citation>
    <scope>NUCLEOTIDE SEQUENCE [LARGE SCALE GENOMIC DNA]</scope>
    <source>
        <strain evidence="2 3">175</strain>
    </source>
</reference>
<organism evidence="2 3">
    <name type="scientific">Methylomagnum ishizawai</name>
    <dbReference type="NCBI Taxonomy" id="1760988"/>
    <lineage>
        <taxon>Bacteria</taxon>
        <taxon>Pseudomonadati</taxon>
        <taxon>Pseudomonadota</taxon>
        <taxon>Gammaproteobacteria</taxon>
        <taxon>Methylococcales</taxon>
        <taxon>Methylococcaceae</taxon>
        <taxon>Methylomagnum</taxon>
    </lineage>
</organism>
<dbReference type="STRING" id="1760988.SAMN02949497_1826"/>
<evidence type="ECO:0000313" key="2">
    <source>
        <dbReference type="EMBL" id="SMF94508.1"/>
    </source>
</evidence>
<gene>
    <name evidence="2" type="ORF">SAMN02949497_1826</name>
</gene>
<dbReference type="Proteomes" id="UP000192923">
    <property type="component" value="Unassembled WGS sequence"/>
</dbReference>
<feature type="compositionally biased region" description="Basic and acidic residues" evidence="1">
    <location>
        <begin position="236"/>
        <end position="250"/>
    </location>
</feature>
<dbReference type="OrthoDB" id="7064442at2"/>
<sequence length="267" mass="30255">MGLLDDLKREADQARTAKEAETLRQAGLDRIFRAEIAPRLTQVHRYLGEMLKHLEDAERPVAAAFDIPALGRVEGFRQEAYTLRIDGHGTPKKVTLNCDCVLPEERKFTVPLAEAESLRQHLIANQVMFTEWPVRGGAGPVQMLLFQAKLRVRAGLGFEADIEASKVRVLSYNFEGLSIREYSFDYARIDAAWLDDMGRYLLREAKTLGYLEISEEARARLRQRAAEEKARQERLLALTQDKDKDKKSAERGLLGGLRSLFGPGKRD</sequence>
<dbReference type="AlphaFoldDB" id="A0A1Y6CV47"/>
<dbReference type="RefSeq" id="WP_085211955.1">
    <property type="nucleotide sequence ID" value="NZ_FXAM01000001.1"/>
</dbReference>
<evidence type="ECO:0000313" key="3">
    <source>
        <dbReference type="Proteomes" id="UP000192923"/>
    </source>
</evidence>
<keyword evidence="3" id="KW-1185">Reference proteome</keyword>
<protein>
    <submittedName>
        <fullName evidence="2">Uncharacterized protein</fullName>
    </submittedName>
</protein>